<name>A0A944HD22_DENI1</name>
<dbReference type="EMBL" id="JAEKFT010000010">
    <property type="protein sequence ID" value="MBT0961676.1"/>
    <property type="molecule type" value="Genomic_DNA"/>
</dbReference>
<feature type="domain" description="Tyr recombinase" evidence="3">
    <location>
        <begin position="117"/>
        <end position="301"/>
    </location>
</feature>
<keyword evidence="1" id="KW-0238">DNA-binding</keyword>
<dbReference type="InterPro" id="IPR002104">
    <property type="entry name" value="Integrase_catalytic"/>
</dbReference>
<dbReference type="AlphaFoldDB" id="A0A944HD22"/>
<comment type="caution">
    <text evidence="4">The sequence shown here is derived from an EMBL/GenBank/DDBJ whole genome shotgun (WGS) entry which is preliminary data.</text>
</comment>
<evidence type="ECO:0000313" key="5">
    <source>
        <dbReference type="Proteomes" id="UP000694660"/>
    </source>
</evidence>
<organism evidence="4 5">
    <name type="scientific">Denitromonas iodatirespirans</name>
    <dbReference type="NCBI Taxonomy" id="2795389"/>
    <lineage>
        <taxon>Bacteria</taxon>
        <taxon>Pseudomonadati</taxon>
        <taxon>Pseudomonadota</taxon>
        <taxon>Betaproteobacteria</taxon>
        <taxon>Rhodocyclales</taxon>
        <taxon>Zoogloeaceae</taxon>
        <taxon>Denitromonas</taxon>
    </lineage>
</organism>
<dbReference type="GO" id="GO:0003677">
    <property type="term" value="F:DNA binding"/>
    <property type="evidence" value="ECO:0007669"/>
    <property type="project" value="UniProtKB-KW"/>
</dbReference>
<dbReference type="GO" id="GO:0015074">
    <property type="term" value="P:DNA integration"/>
    <property type="evidence" value="ECO:0007669"/>
    <property type="project" value="InterPro"/>
</dbReference>
<gene>
    <name evidence="4" type="ORF">I8J34_10885</name>
</gene>
<keyword evidence="2" id="KW-0233">DNA recombination</keyword>
<dbReference type="PROSITE" id="PS51898">
    <property type="entry name" value="TYR_RECOMBINASE"/>
    <property type="match status" value="1"/>
</dbReference>
<accession>A0A944HD22</accession>
<dbReference type="SUPFAM" id="SSF56349">
    <property type="entry name" value="DNA breaking-rejoining enzymes"/>
    <property type="match status" value="1"/>
</dbReference>
<dbReference type="Gene3D" id="1.10.443.10">
    <property type="entry name" value="Intergrase catalytic core"/>
    <property type="match status" value="1"/>
</dbReference>
<dbReference type="RefSeq" id="WP_214361432.1">
    <property type="nucleotide sequence ID" value="NZ_JAEKFT010000010.1"/>
</dbReference>
<dbReference type="InterPro" id="IPR010998">
    <property type="entry name" value="Integrase_recombinase_N"/>
</dbReference>
<dbReference type="Pfam" id="PF00589">
    <property type="entry name" value="Phage_integrase"/>
    <property type="match status" value="1"/>
</dbReference>
<evidence type="ECO:0000256" key="1">
    <source>
        <dbReference type="ARBA" id="ARBA00023125"/>
    </source>
</evidence>
<reference evidence="5" key="1">
    <citation type="journal article" date="2022" name="ISME J.">
        <title>Genetic and phylogenetic analysis of dissimilatory iodate-reducing bacteria identifies potential niches across the world's oceans.</title>
        <authorList>
            <person name="Reyes-Umana V."/>
            <person name="Henning Z."/>
            <person name="Lee K."/>
            <person name="Barnum T.P."/>
            <person name="Coates J.D."/>
        </authorList>
    </citation>
    <scope>NUCLEOTIDE SEQUENCE [LARGE SCALE GENOMIC DNA]</scope>
    <source>
        <strain evidence="5">IR12</strain>
    </source>
</reference>
<dbReference type="Pfam" id="PF22022">
    <property type="entry name" value="Phage_int_M"/>
    <property type="match status" value="1"/>
</dbReference>
<evidence type="ECO:0000313" key="4">
    <source>
        <dbReference type="EMBL" id="MBT0961676.1"/>
    </source>
</evidence>
<dbReference type="InterPro" id="IPR013762">
    <property type="entry name" value="Integrase-like_cat_sf"/>
</dbReference>
<proteinExistence type="predicted"/>
<dbReference type="InterPro" id="IPR011010">
    <property type="entry name" value="DNA_brk_join_enz"/>
</dbReference>
<keyword evidence="5" id="KW-1185">Reference proteome</keyword>
<dbReference type="InterPro" id="IPR053876">
    <property type="entry name" value="Phage_int_M"/>
</dbReference>
<dbReference type="GO" id="GO:0006310">
    <property type="term" value="P:DNA recombination"/>
    <property type="evidence" value="ECO:0007669"/>
    <property type="project" value="UniProtKB-KW"/>
</dbReference>
<sequence length="303" mass="34565">MSRLLAATLGRLAPRYRTLNQWAEVYKQILAARPISDKTRANRRCAQARVFSEFGDRTISSIRPHEVGAMILRLHARYPQAAKRTLFEARDIFDEAIHYGWLDRNPAGPIKAPRVRVRRRRLSLDQWQQIHGYAAANLPPWVSRMMVLALVTGQRRSDLVAMRFDHIWDGRLHVEQVKTGTRIALPLQLRLDAIGVSLEDAVDDCRAYAAGDGHLLRKHNGRPPGLASLSSRFEESREAVMQHHDDGLPPSLHECRSLAERLYRAQGIDTRILLGHKHQSMTDLYHDDRGLTAASWQLVHLPN</sequence>
<evidence type="ECO:0000256" key="2">
    <source>
        <dbReference type="ARBA" id="ARBA00023172"/>
    </source>
</evidence>
<dbReference type="Proteomes" id="UP000694660">
    <property type="component" value="Unassembled WGS sequence"/>
</dbReference>
<protein>
    <submittedName>
        <fullName evidence="4">Tyrosine-type recombinase/integrase</fullName>
    </submittedName>
</protein>
<dbReference type="Gene3D" id="1.10.150.130">
    <property type="match status" value="1"/>
</dbReference>
<evidence type="ECO:0000259" key="3">
    <source>
        <dbReference type="PROSITE" id="PS51898"/>
    </source>
</evidence>